<dbReference type="EMBL" id="JARKIE010000452">
    <property type="protein sequence ID" value="KAJ7637788.1"/>
    <property type="molecule type" value="Genomic_DNA"/>
</dbReference>
<evidence type="ECO:0000313" key="2">
    <source>
        <dbReference type="EMBL" id="KAJ7637788.1"/>
    </source>
</evidence>
<evidence type="ECO:0000313" key="3">
    <source>
        <dbReference type="Proteomes" id="UP001221757"/>
    </source>
</evidence>
<comment type="caution">
    <text evidence="2">The sequence shown here is derived from an EMBL/GenBank/DDBJ whole genome shotgun (WGS) entry which is preliminary data.</text>
</comment>
<name>A0AAD7FT33_MYCRO</name>
<organism evidence="2 3">
    <name type="scientific">Mycena rosella</name>
    <name type="common">Pink bonnet</name>
    <name type="synonym">Agaricus rosellus</name>
    <dbReference type="NCBI Taxonomy" id="1033263"/>
    <lineage>
        <taxon>Eukaryota</taxon>
        <taxon>Fungi</taxon>
        <taxon>Dikarya</taxon>
        <taxon>Basidiomycota</taxon>
        <taxon>Agaricomycotina</taxon>
        <taxon>Agaricomycetes</taxon>
        <taxon>Agaricomycetidae</taxon>
        <taxon>Agaricales</taxon>
        <taxon>Marasmiineae</taxon>
        <taxon>Mycenaceae</taxon>
        <taxon>Mycena</taxon>
    </lineage>
</organism>
<feature type="region of interest" description="Disordered" evidence="1">
    <location>
        <begin position="137"/>
        <end position="159"/>
    </location>
</feature>
<gene>
    <name evidence="2" type="ORF">B0H17DRAFT_1149392</name>
</gene>
<accession>A0AAD7FT33</accession>
<dbReference type="AlphaFoldDB" id="A0AAD7FT33"/>
<protein>
    <submittedName>
        <fullName evidence="2">Uncharacterized protein</fullName>
    </submittedName>
</protein>
<evidence type="ECO:0000256" key="1">
    <source>
        <dbReference type="SAM" id="MobiDB-lite"/>
    </source>
</evidence>
<dbReference type="Proteomes" id="UP001221757">
    <property type="component" value="Unassembled WGS sequence"/>
</dbReference>
<proteinExistence type="predicted"/>
<sequence length="407" mass="45940">MSSLPETPPQFPISYSLGYRSPFKTKIRPLVEKRITTLLDATNNVLKENVNYPPEAKIRPHIFGEHRLTRPHINPGHANPHHLGQPFQWCSPKLHPNCTQRYHAIDIDDQDSAQELVRRVPELGVLLHALREVAPTPRATRSRPRAINSPSPARPSGWTKHGEDFHVFSPTGFTPFLGEFHGFLGKNGSLSLDGLGWFKALSWAWFESVAYALSNGSTPEEIHPELNMQRAVKHILNLAPSPPRVPQLNFSIMLGQGERRYNYLPFKPSVLISEQFPTSSQTGDETLELAYPADPPPIGQIMDMTKPMHLVVWFDNLNEPARLTVYPRCREDEDEIMHLHLHDYSILLSSIGFNTSTPGYLYLTVDPQWIQYDCSIPLPLARANTLIYIRSAGVSVGSPDEVLDTLF</sequence>
<reference evidence="2" key="1">
    <citation type="submission" date="2023-03" db="EMBL/GenBank/DDBJ databases">
        <title>Massive genome expansion in bonnet fungi (Mycena s.s.) driven by repeated elements and novel gene families across ecological guilds.</title>
        <authorList>
            <consortium name="Lawrence Berkeley National Laboratory"/>
            <person name="Harder C.B."/>
            <person name="Miyauchi S."/>
            <person name="Viragh M."/>
            <person name="Kuo A."/>
            <person name="Thoen E."/>
            <person name="Andreopoulos B."/>
            <person name="Lu D."/>
            <person name="Skrede I."/>
            <person name="Drula E."/>
            <person name="Henrissat B."/>
            <person name="Morin E."/>
            <person name="Kohler A."/>
            <person name="Barry K."/>
            <person name="LaButti K."/>
            <person name="Morin E."/>
            <person name="Salamov A."/>
            <person name="Lipzen A."/>
            <person name="Mereny Z."/>
            <person name="Hegedus B."/>
            <person name="Baldrian P."/>
            <person name="Stursova M."/>
            <person name="Weitz H."/>
            <person name="Taylor A."/>
            <person name="Grigoriev I.V."/>
            <person name="Nagy L.G."/>
            <person name="Martin F."/>
            <person name="Kauserud H."/>
        </authorList>
    </citation>
    <scope>NUCLEOTIDE SEQUENCE</scope>
    <source>
        <strain evidence="2">CBHHK067</strain>
    </source>
</reference>
<keyword evidence="3" id="KW-1185">Reference proteome</keyword>